<evidence type="ECO:0000256" key="7">
    <source>
        <dbReference type="ARBA" id="ARBA00023157"/>
    </source>
</evidence>
<dbReference type="InterPro" id="IPR016187">
    <property type="entry name" value="CTDL_fold"/>
</dbReference>
<dbReference type="Pfam" id="PF01413">
    <property type="entry name" value="C4"/>
    <property type="match status" value="2"/>
</dbReference>
<dbReference type="SUPFAM" id="SSF56436">
    <property type="entry name" value="C-type lectin-like"/>
    <property type="match status" value="2"/>
</dbReference>
<feature type="domain" description="Collagen IV NC1" evidence="9">
    <location>
        <begin position="51"/>
        <end position="278"/>
    </location>
</feature>
<evidence type="ECO:0000313" key="10">
    <source>
        <dbReference type="EMBL" id="VDP69184.1"/>
    </source>
</evidence>
<keyword evidence="11" id="KW-1185">Reference proteome</keyword>
<evidence type="ECO:0000313" key="11">
    <source>
        <dbReference type="Proteomes" id="UP000269396"/>
    </source>
</evidence>
<comment type="subcellular location">
    <subcellularLocation>
        <location evidence="1">Secreted</location>
        <location evidence="1">Extracellular space</location>
        <location evidence="1">Extracellular matrix</location>
        <location evidence="1">Basement membrane</location>
    </subcellularLocation>
</comment>
<accession>A0A3P8GFG4</accession>
<dbReference type="InterPro" id="IPR036954">
    <property type="entry name" value="Collagen_IV_NC_sf"/>
</dbReference>
<evidence type="ECO:0000256" key="8">
    <source>
        <dbReference type="SAM" id="MobiDB-lite"/>
    </source>
</evidence>
<keyword evidence="5" id="KW-0084">Basement membrane</keyword>
<dbReference type="InterPro" id="IPR001442">
    <property type="entry name" value="Collagen_IV_NC"/>
</dbReference>
<evidence type="ECO:0000256" key="3">
    <source>
        <dbReference type="ARBA" id="ARBA00022530"/>
    </source>
</evidence>
<organism evidence="10 11">
    <name type="scientific">Schistosoma mattheei</name>
    <dbReference type="NCBI Taxonomy" id="31246"/>
    <lineage>
        <taxon>Eukaryota</taxon>
        <taxon>Metazoa</taxon>
        <taxon>Spiralia</taxon>
        <taxon>Lophotrochozoa</taxon>
        <taxon>Platyhelminthes</taxon>
        <taxon>Trematoda</taxon>
        <taxon>Digenea</taxon>
        <taxon>Strigeidida</taxon>
        <taxon>Schistosomatoidea</taxon>
        <taxon>Schistosomatidae</taxon>
        <taxon>Schistosoma</taxon>
    </lineage>
</organism>
<evidence type="ECO:0000256" key="6">
    <source>
        <dbReference type="ARBA" id="ARBA00023119"/>
    </source>
</evidence>
<gene>
    <name evidence="10" type="ORF">SMTD_LOCUS15659</name>
</gene>
<name>A0A3P8GFG4_9TREM</name>
<feature type="region of interest" description="Disordered" evidence="8">
    <location>
        <begin position="1"/>
        <end position="43"/>
    </location>
</feature>
<keyword evidence="2" id="KW-0964">Secreted</keyword>
<keyword evidence="3" id="KW-0272">Extracellular matrix</keyword>
<dbReference type="Proteomes" id="UP000269396">
    <property type="component" value="Unassembled WGS sequence"/>
</dbReference>
<proteinExistence type="predicted"/>
<dbReference type="PROSITE" id="PS51403">
    <property type="entry name" value="NC1_IV"/>
    <property type="match status" value="1"/>
</dbReference>
<keyword evidence="6" id="KW-0176">Collagen</keyword>
<keyword evidence="7" id="KW-1015">Disulfide bond</keyword>
<evidence type="ECO:0000256" key="4">
    <source>
        <dbReference type="ARBA" id="ARBA00022737"/>
    </source>
</evidence>
<evidence type="ECO:0000256" key="2">
    <source>
        <dbReference type="ARBA" id="ARBA00022525"/>
    </source>
</evidence>
<dbReference type="InterPro" id="IPR008160">
    <property type="entry name" value="Collagen"/>
</dbReference>
<dbReference type="GO" id="GO:0005201">
    <property type="term" value="F:extracellular matrix structural constituent"/>
    <property type="evidence" value="ECO:0007669"/>
    <property type="project" value="InterPro"/>
</dbReference>
<evidence type="ECO:0000256" key="5">
    <source>
        <dbReference type="ARBA" id="ARBA00022869"/>
    </source>
</evidence>
<sequence length="283" mass="31388">MPNPIPGPRGPIGDQGPRGDPGYRGMKGFIGEKGQRGPAGRNGTIGLDDSGFLFTVHSQDSQPPSCPIYTTPVYTGYSLVTLQGDDDSTTMDLGTPGSCLRKFSIMPFANCFAKVNGHCQVNMRNGRSYWLSTLEQYMLSPARVENIKPYISRCIVCQSRTWLVAFHSQRDDIGQMCPPGWENAWNGFSFPMAIGSSSNGGVQPLESPGSCLQHFRALPFIECNNHDGNCFHWQDGRSYWMSSIRQNEQFIKPIGTTYKTETGILQHVSRCSVCRRAMESLLR</sequence>
<dbReference type="AlphaFoldDB" id="A0A3P8GFG4"/>
<dbReference type="GO" id="GO:0005581">
    <property type="term" value="C:collagen trimer"/>
    <property type="evidence" value="ECO:0007669"/>
    <property type="project" value="UniProtKB-KW"/>
</dbReference>
<evidence type="ECO:0000256" key="1">
    <source>
        <dbReference type="ARBA" id="ARBA00004302"/>
    </source>
</evidence>
<dbReference type="SMART" id="SM00111">
    <property type="entry name" value="C4"/>
    <property type="match status" value="2"/>
</dbReference>
<protein>
    <recommendedName>
        <fullName evidence="9">Collagen IV NC1 domain-containing protein</fullName>
    </recommendedName>
</protein>
<dbReference type="Pfam" id="PF01391">
    <property type="entry name" value="Collagen"/>
    <property type="match status" value="1"/>
</dbReference>
<dbReference type="GO" id="GO:0005604">
    <property type="term" value="C:basement membrane"/>
    <property type="evidence" value="ECO:0007669"/>
    <property type="project" value="UniProtKB-SubCell"/>
</dbReference>
<dbReference type="EMBL" id="UZAL01036125">
    <property type="protein sequence ID" value="VDP69184.1"/>
    <property type="molecule type" value="Genomic_DNA"/>
</dbReference>
<feature type="compositionally biased region" description="Low complexity" evidence="8">
    <location>
        <begin position="11"/>
        <end position="20"/>
    </location>
</feature>
<evidence type="ECO:0000259" key="9">
    <source>
        <dbReference type="PROSITE" id="PS51403"/>
    </source>
</evidence>
<reference evidence="10 11" key="1">
    <citation type="submission" date="2018-11" db="EMBL/GenBank/DDBJ databases">
        <authorList>
            <consortium name="Pathogen Informatics"/>
        </authorList>
    </citation>
    <scope>NUCLEOTIDE SEQUENCE [LARGE SCALE GENOMIC DNA]</scope>
    <source>
        <strain>Denwood</strain>
        <strain evidence="11">Zambia</strain>
    </source>
</reference>
<keyword evidence="4" id="KW-0677">Repeat</keyword>
<dbReference type="Gene3D" id="2.170.240.10">
    <property type="entry name" value="Collagen IV, non-collagenous"/>
    <property type="match status" value="1"/>
</dbReference>